<protein>
    <submittedName>
        <fullName evidence="2">Predicted protein</fullName>
    </submittedName>
</protein>
<evidence type="ECO:0000313" key="2">
    <source>
        <dbReference type="EMBL" id="CBX91186.1"/>
    </source>
</evidence>
<reference evidence="3" key="1">
    <citation type="journal article" date="2011" name="Nat. Commun.">
        <title>Effector diversification within compartments of the Leptosphaeria maculans genome affected by Repeat-Induced Point mutations.</title>
        <authorList>
            <person name="Rouxel T."/>
            <person name="Grandaubert J."/>
            <person name="Hane J.K."/>
            <person name="Hoede C."/>
            <person name="van de Wouw A.P."/>
            <person name="Couloux A."/>
            <person name="Dominguez V."/>
            <person name="Anthouard V."/>
            <person name="Bally P."/>
            <person name="Bourras S."/>
            <person name="Cozijnsen A.J."/>
            <person name="Ciuffetti L.M."/>
            <person name="Degrave A."/>
            <person name="Dilmaghani A."/>
            <person name="Duret L."/>
            <person name="Fudal I."/>
            <person name="Goodwin S.B."/>
            <person name="Gout L."/>
            <person name="Glaser N."/>
            <person name="Linglin J."/>
            <person name="Kema G.H.J."/>
            <person name="Lapalu N."/>
            <person name="Lawrence C.B."/>
            <person name="May K."/>
            <person name="Meyer M."/>
            <person name="Ollivier B."/>
            <person name="Poulain J."/>
            <person name="Schoch C.L."/>
            <person name="Simon A."/>
            <person name="Spatafora J.W."/>
            <person name="Stachowiak A."/>
            <person name="Turgeon B.G."/>
            <person name="Tyler B.M."/>
            <person name="Vincent D."/>
            <person name="Weissenbach J."/>
            <person name="Amselem J."/>
            <person name="Quesneville H."/>
            <person name="Oliver R.P."/>
            <person name="Wincker P."/>
            <person name="Balesdent M.-H."/>
            <person name="Howlett B.J."/>
        </authorList>
    </citation>
    <scope>NUCLEOTIDE SEQUENCE [LARGE SCALE GENOMIC DNA]</scope>
    <source>
        <strain evidence="3">JN3 / isolate v23.1.3 / race Av1-4-5-6-7-8</strain>
    </source>
</reference>
<keyword evidence="3" id="KW-1185">Reference proteome</keyword>
<proteinExistence type="predicted"/>
<gene>
    <name evidence="2" type="ORF">LEMA_uP062200.1</name>
</gene>
<dbReference type="VEuPathDB" id="FungiDB:LEMA_uP062200.1"/>
<feature type="region of interest" description="Disordered" evidence="1">
    <location>
        <begin position="1"/>
        <end position="23"/>
    </location>
</feature>
<dbReference type="AlphaFoldDB" id="E4ZI43"/>
<dbReference type="InParanoid" id="E4ZI43"/>
<feature type="compositionally biased region" description="Basic and acidic residues" evidence="1">
    <location>
        <begin position="14"/>
        <end position="23"/>
    </location>
</feature>
<evidence type="ECO:0000256" key="1">
    <source>
        <dbReference type="SAM" id="MobiDB-lite"/>
    </source>
</evidence>
<organism evidence="3">
    <name type="scientific">Leptosphaeria maculans (strain JN3 / isolate v23.1.3 / race Av1-4-5-6-7-8)</name>
    <name type="common">Blackleg fungus</name>
    <name type="synonym">Phoma lingam</name>
    <dbReference type="NCBI Taxonomy" id="985895"/>
    <lineage>
        <taxon>Eukaryota</taxon>
        <taxon>Fungi</taxon>
        <taxon>Dikarya</taxon>
        <taxon>Ascomycota</taxon>
        <taxon>Pezizomycotina</taxon>
        <taxon>Dothideomycetes</taxon>
        <taxon>Pleosporomycetidae</taxon>
        <taxon>Pleosporales</taxon>
        <taxon>Pleosporineae</taxon>
        <taxon>Leptosphaeriaceae</taxon>
        <taxon>Plenodomus</taxon>
        <taxon>Plenodomus lingam/Leptosphaeria maculans species complex</taxon>
    </lineage>
</organism>
<sequence>MSSFPGIFWNSEEGLGKEGIRSCDGDCSTEATTGKDMLIV</sequence>
<dbReference type="HOGENOM" id="CLU_3299523_0_0_1"/>
<dbReference type="EMBL" id="FP929065">
    <property type="protein sequence ID" value="CBX91186.1"/>
    <property type="molecule type" value="Genomic_DNA"/>
</dbReference>
<dbReference type="Proteomes" id="UP000002668">
    <property type="component" value="Genome"/>
</dbReference>
<name>E4ZI43_LEPMJ</name>
<evidence type="ECO:0000313" key="3">
    <source>
        <dbReference type="Proteomes" id="UP000002668"/>
    </source>
</evidence>
<accession>E4ZI43</accession>